<comment type="caution">
    <text evidence="1">The sequence shown here is derived from an EMBL/GenBank/DDBJ whole genome shotgun (WGS) entry which is preliminary data.</text>
</comment>
<organism evidence="1 2">
    <name type="scientific">Kordia aestuariivivens</name>
    <dbReference type="NCBI Taxonomy" id="2759037"/>
    <lineage>
        <taxon>Bacteria</taxon>
        <taxon>Pseudomonadati</taxon>
        <taxon>Bacteroidota</taxon>
        <taxon>Flavobacteriia</taxon>
        <taxon>Flavobacteriales</taxon>
        <taxon>Flavobacteriaceae</taxon>
        <taxon>Kordia</taxon>
    </lineage>
</organism>
<name>A0ABR7Q8N9_9FLAO</name>
<keyword evidence="2" id="KW-1185">Reference proteome</keyword>
<reference evidence="1 2" key="1">
    <citation type="submission" date="2020-07" db="EMBL/GenBank/DDBJ databases">
        <title>Description of Kordia aestuariivivens sp. nov., isolated from a tidal flat.</title>
        <authorList>
            <person name="Park S."/>
            <person name="Yoon J.-H."/>
        </authorList>
    </citation>
    <scope>NUCLEOTIDE SEQUENCE [LARGE SCALE GENOMIC DNA]</scope>
    <source>
        <strain evidence="1 2">YSTF-M3</strain>
    </source>
</reference>
<dbReference type="Proteomes" id="UP000619238">
    <property type="component" value="Unassembled WGS sequence"/>
</dbReference>
<sequence>MKNIAKAFGICILTLLTSCGSSDDPATTDDGLETPVLPANYFPASVNNYWNYDVSITDNANAVTTAEDSLYVASRSGDTFMLDVNANNIASGSMSTLLANGTLTEQGTALTLNGSLDFPIDLGIAAIPFEGAVLYDSSVADNTTLFSSSDMFTQDLQGFPITIAYSLSSEKIERLASFTVNGESFSDVEVVDLKLELSVSTSVDILGNPTTFSILDPQDVLTTRAYYGPNVGLLKAESEIRFTLNPTTVALLQTFNINLGIPTSGSGTNVEELTSYLVN</sequence>
<dbReference type="RefSeq" id="WP_187561949.1">
    <property type="nucleotide sequence ID" value="NZ_JACGWS010000005.1"/>
</dbReference>
<evidence type="ECO:0000313" key="1">
    <source>
        <dbReference type="EMBL" id="MBC8754897.1"/>
    </source>
</evidence>
<dbReference type="EMBL" id="JACGWS010000005">
    <property type="protein sequence ID" value="MBC8754897.1"/>
    <property type="molecule type" value="Genomic_DNA"/>
</dbReference>
<protein>
    <recommendedName>
        <fullName evidence="3">Lipocalin-like domain-containing protein</fullName>
    </recommendedName>
</protein>
<evidence type="ECO:0008006" key="3">
    <source>
        <dbReference type="Google" id="ProtNLM"/>
    </source>
</evidence>
<evidence type="ECO:0000313" key="2">
    <source>
        <dbReference type="Proteomes" id="UP000619238"/>
    </source>
</evidence>
<dbReference type="PROSITE" id="PS51257">
    <property type="entry name" value="PROKAR_LIPOPROTEIN"/>
    <property type="match status" value="1"/>
</dbReference>
<accession>A0ABR7Q8N9</accession>
<gene>
    <name evidence="1" type="ORF">H2O64_09465</name>
</gene>
<proteinExistence type="predicted"/>